<evidence type="ECO:0000313" key="11">
    <source>
        <dbReference type="Proteomes" id="UP001642464"/>
    </source>
</evidence>
<dbReference type="EMBL" id="CAXAMM010036147">
    <property type="protein sequence ID" value="CAK9075383.1"/>
    <property type="molecule type" value="Genomic_DNA"/>
</dbReference>
<dbReference type="SMART" id="SM00729">
    <property type="entry name" value="Elp3"/>
    <property type="match status" value="1"/>
</dbReference>
<keyword evidence="5" id="KW-0479">Metal-binding</keyword>
<evidence type="ECO:0000313" key="10">
    <source>
        <dbReference type="EMBL" id="CAK9083619.1"/>
    </source>
</evidence>
<dbReference type="InterPro" id="IPR007197">
    <property type="entry name" value="rSAM"/>
</dbReference>
<keyword evidence="3" id="KW-0808">Transferase</keyword>
<name>A0ABP0Q6M9_9DINO</name>
<dbReference type="InterPro" id="IPR006638">
    <property type="entry name" value="Elp3/MiaA/NifB-like_rSAM"/>
</dbReference>
<dbReference type="InterPro" id="IPR051198">
    <property type="entry name" value="BchE-like"/>
</dbReference>
<dbReference type="InterPro" id="IPR034466">
    <property type="entry name" value="Methyltransferase_Class_B"/>
</dbReference>
<keyword evidence="7" id="KW-0411">Iron-sulfur</keyword>
<evidence type="ECO:0000256" key="4">
    <source>
        <dbReference type="ARBA" id="ARBA00022691"/>
    </source>
</evidence>
<evidence type="ECO:0000313" key="9">
    <source>
        <dbReference type="EMBL" id="CAK9075383.1"/>
    </source>
</evidence>
<dbReference type="Proteomes" id="UP001642464">
    <property type="component" value="Unassembled WGS sequence"/>
</dbReference>
<evidence type="ECO:0000256" key="6">
    <source>
        <dbReference type="ARBA" id="ARBA00023004"/>
    </source>
</evidence>
<evidence type="ECO:0000256" key="2">
    <source>
        <dbReference type="ARBA" id="ARBA00022603"/>
    </source>
</evidence>
<protein>
    <submittedName>
        <fullName evidence="10">Bacteriochlorophyllide d C-8(2)-methyltransferase</fullName>
    </submittedName>
</protein>
<dbReference type="Pfam" id="PF04055">
    <property type="entry name" value="Radical_SAM"/>
    <property type="match status" value="1"/>
</dbReference>
<keyword evidence="4" id="KW-0949">S-adenosyl-L-methionine</keyword>
<keyword evidence="2" id="KW-0489">Methyltransferase</keyword>
<dbReference type="SFLD" id="SFLDG01082">
    <property type="entry name" value="B12-binding_domain_containing"/>
    <property type="match status" value="1"/>
</dbReference>
<dbReference type="SFLD" id="SFLDS00029">
    <property type="entry name" value="Radical_SAM"/>
    <property type="match status" value="1"/>
</dbReference>
<comment type="caution">
    <text evidence="10">The sequence shown here is derived from an EMBL/GenBank/DDBJ whole genome shotgun (WGS) entry which is preliminary data.</text>
</comment>
<dbReference type="EMBL" id="CAXAMM010039092">
    <property type="protein sequence ID" value="CAK9083619.1"/>
    <property type="molecule type" value="Genomic_DNA"/>
</dbReference>
<evidence type="ECO:0000256" key="5">
    <source>
        <dbReference type="ARBA" id="ARBA00022723"/>
    </source>
</evidence>
<dbReference type="SFLD" id="SFLDG01123">
    <property type="entry name" value="methyltransferase_(Class_B)"/>
    <property type="match status" value="1"/>
</dbReference>
<reference evidence="10 11" key="1">
    <citation type="submission" date="2024-02" db="EMBL/GenBank/DDBJ databases">
        <authorList>
            <person name="Chen Y."/>
            <person name="Shah S."/>
            <person name="Dougan E. K."/>
            <person name="Thang M."/>
            <person name="Chan C."/>
        </authorList>
    </citation>
    <scope>NUCLEOTIDE SEQUENCE [LARGE SCALE GENOMIC DNA]</scope>
</reference>
<keyword evidence="6" id="KW-0408">Iron</keyword>
<dbReference type="InterPro" id="IPR058240">
    <property type="entry name" value="rSAM_sf"/>
</dbReference>
<proteinExistence type="predicted"/>
<comment type="cofactor">
    <cofactor evidence="1">
        <name>[4Fe-4S] cluster</name>
        <dbReference type="ChEBI" id="CHEBI:49883"/>
    </cofactor>
</comment>
<keyword evidence="11" id="KW-1185">Reference proteome</keyword>
<organism evidence="10 11">
    <name type="scientific">Durusdinium trenchii</name>
    <dbReference type="NCBI Taxonomy" id="1381693"/>
    <lineage>
        <taxon>Eukaryota</taxon>
        <taxon>Sar</taxon>
        <taxon>Alveolata</taxon>
        <taxon>Dinophyceae</taxon>
        <taxon>Suessiales</taxon>
        <taxon>Symbiodiniaceae</taxon>
        <taxon>Durusdinium</taxon>
    </lineage>
</organism>
<dbReference type="CDD" id="cd01335">
    <property type="entry name" value="Radical_SAM"/>
    <property type="match status" value="1"/>
</dbReference>
<gene>
    <name evidence="9" type="ORF">SCF082_LOCUS36545</name>
    <name evidence="10" type="ORF">SCF082_LOCUS39690</name>
</gene>
<dbReference type="InterPro" id="IPR023404">
    <property type="entry name" value="rSAM_horseshoe"/>
</dbReference>
<evidence type="ECO:0000256" key="3">
    <source>
        <dbReference type="ARBA" id="ARBA00022679"/>
    </source>
</evidence>
<dbReference type="Gene3D" id="3.80.30.20">
    <property type="entry name" value="tm_1862 like domain"/>
    <property type="match status" value="1"/>
</dbReference>
<evidence type="ECO:0000259" key="8">
    <source>
        <dbReference type="PROSITE" id="PS51918"/>
    </source>
</evidence>
<accession>A0ABP0Q6M9</accession>
<evidence type="ECO:0000256" key="1">
    <source>
        <dbReference type="ARBA" id="ARBA00001966"/>
    </source>
</evidence>
<dbReference type="SUPFAM" id="SSF102114">
    <property type="entry name" value="Radical SAM enzymes"/>
    <property type="match status" value="1"/>
</dbReference>
<dbReference type="PANTHER" id="PTHR43409">
    <property type="entry name" value="ANAEROBIC MAGNESIUM-PROTOPORPHYRIN IX MONOMETHYL ESTER CYCLASE-RELATED"/>
    <property type="match status" value="1"/>
</dbReference>
<dbReference type="PANTHER" id="PTHR43409:SF7">
    <property type="entry name" value="BLL1977 PROTEIN"/>
    <property type="match status" value="1"/>
</dbReference>
<dbReference type="PROSITE" id="PS51918">
    <property type="entry name" value="RADICAL_SAM"/>
    <property type="match status" value="1"/>
</dbReference>
<evidence type="ECO:0000256" key="7">
    <source>
        <dbReference type="ARBA" id="ARBA00023014"/>
    </source>
</evidence>
<dbReference type="Gene3D" id="3.40.50.280">
    <property type="entry name" value="Cobalamin-binding domain"/>
    <property type="match status" value="1"/>
</dbReference>
<feature type="domain" description="Radical SAM core" evidence="8">
    <location>
        <begin position="190"/>
        <end position="420"/>
    </location>
</feature>
<sequence>MGTFHIEIIKPSHYDDDGYVLQWWKAWIPSNSMACLYAIAQDCASRKVLGPDTDISVNAYDEMTMRVPLRQIVSKTKDGGGIVCLVGVQSNQFPRTLDIARQLRRENVTVLMGGFHVSGCLSMLKEIPADLQEAIDLGVVLFAGEAEEHFESLLKEAAEDALKPVYNVMHDLPGLQQQVPPLLPESIVRKYDGSLSSFDAGRGCPFQCSFCTIINVQGRKSRWRDADDIEKLIRANHEQGITSFFITDDNFARNKNWEPIFDRIIELKEKDGIRIHFLIQIDTLAHRLPNFVDKAARAGCTHVFIGLESINPENLAHMKKGQNRITEYRKMFQLWKEAGIMTYAGFIMGLPNDTPESIKRDIEIIQRELPVDMLEFTMLTPLPGSEDHQKLYEAGTWLDPDLNRYDLEHTTCEHPIMSPEVWQQTYHDIWDWYYTDEHVETLMRRNAAYGIKPVRVWRLCLQIYGAMRFEGVHPQQCGYFRYKDPRQRRPGFRRLPAVLHYPLFAVDSLVKYLRFGHYGWKIHRMRKRIQKDPNKASYSDFAIQPVTEAEDENLEIFKLNDSAKEAVAKAKRQKEIIGKTKQKENEALEAVKQPAE</sequence>